<keyword evidence="1" id="KW-0343">GTPase activation</keyword>
<evidence type="ECO:0000259" key="3">
    <source>
        <dbReference type="PROSITE" id="PS50238"/>
    </source>
</evidence>
<feature type="region of interest" description="Disordered" evidence="2">
    <location>
        <begin position="469"/>
        <end position="634"/>
    </location>
</feature>
<feature type="compositionally biased region" description="Low complexity" evidence="2">
    <location>
        <begin position="1042"/>
        <end position="1079"/>
    </location>
</feature>
<feature type="compositionally biased region" description="Low complexity" evidence="2">
    <location>
        <begin position="1"/>
        <end position="13"/>
    </location>
</feature>
<dbReference type="PROSITE" id="PS50238">
    <property type="entry name" value="RHOGAP"/>
    <property type="match status" value="1"/>
</dbReference>
<dbReference type="SUPFAM" id="SSF48350">
    <property type="entry name" value="GTPase activation domain, GAP"/>
    <property type="match status" value="1"/>
</dbReference>
<feature type="compositionally biased region" description="Polar residues" evidence="2">
    <location>
        <begin position="823"/>
        <end position="835"/>
    </location>
</feature>
<feature type="compositionally biased region" description="Polar residues" evidence="2">
    <location>
        <begin position="613"/>
        <end position="634"/>
    </location>
</feature>
<comment type="caution">
    <text evidence="4">The sequence shown here is derived from an EMBL/GenBank/DDBJ whole genome shotgun (WGS) entry which is preliminary data.</text>
</comment>
<feature type="compositionally biased region" description="Low complexity" evidence="2">
    <location>
        <begin position="996"/>
        <end position="1016"/>
    </location>
</feature>
<keyword evidence="5" id="KW-1185">Reference proteome</keyword>
<dbReference type="CDD" id="cd04396">
    <property type="entry name" value="RhoGAP_fSAC7_BAG7"/>
    <property type="match status" value="1"/>
</dbReference>
<reference evidence="4 5" key="1">
    <citation type="submission" date="2023-09" db="EMBL/GenBank/DDBJ databases">
        <title>Multi-omics analysis of a traditional fermented food reveals byproduct-associated fungal strains for waste-to-food upcycling.</title>
        <authorList>
            <consortium name="Lawrence Berkeley National Laboratory"/>
            <person name="Rekdal V.M."/>
            <person name="Villalobos-Escobedo J.M."/>
            <person name="Rodriguez-Valeron N."/>
            <person name="Garcia M.O."/>
            <person name="Vasquez D.P."/>
            <person name="Damayanti I."/>
            <person name="Sorensen P.M."/>
            <person name="Baidoo E.E."/>
            <person name="De Carvalho A.C."/>
            <person name="Riley R."/>
            <person name="Lipzen A."/>
            <person name="He G."/>
            <person name="Yan M."/>
            <person name="Haridas S."/>
            <person name="Daum C."/>
            <person name="Yoshinaga Y."/>
            <person name="Ng V."/>
            <person name="Grigoriev I.V."/>
            <person name="Munk R."/>
            <person name="Nuraida L."/>
            <person name="Wijaya C.H."/>
            <person name="Morales P.-C."/>
            <person name="Keasling J.D."/>
        </authorList>
    </citation>
    <scope>NUCLEOTIDE SEQUENCE [LARGE SCALE GENOMIC DNA]</scope>
    <source>
        <strain evidence="4 5">FGSC 2613</strain>
    </source>
</reference>
<organism evidence="4 5">
    <name type="scientific">Neurospora intermedia</name>
    <dbReference type="NCBI Taxonomy" id="5142"/>
    <lineage>
        <taxon>Eukaryota</taxon>
        <taxon>Fungi</taxon>
        <taxon>Dikarya</taxon>
        <taxon>Ascomycota</taxon>
        <taxon>Pezizomycotina</taxon>
        <taxon>Sordariomycetes</taxon>
        <taxon>Sordariomycetidae</taxon>
        <taxon>Sordariales</taxon>
        <taxon>Sordariaceae</taxon>
        <taxon>Neurospora</taxon>
    </lineage>
</organism>
<feature type="region of interest" description="Disordered" evidence="2">
    <location>
        <begin position="1035"/>
        <end position="1093"/>
    </location>
</feature>
<dbReference type="InterPro" id="IPR000198">
    <property type="entry name" value="RhoGAP_dom"/>
</dbReference>
<dbReference type="PANTHER" id="PTHR15228:SF25">
    <property type="entry name" value="F-BAR DOMAIN-CONTAINING PROTEIN"/>
    <property type="match status" value="1"/>
</dbReference>
<gene>
    <name evidence="4" type="ORF">QR685DRAFT_435610</name>
</gene>
<protein>
    <recommendedName>
        <fullName evidence="3">Rho-GAP domain-containing protein</fullName>
    </recommendedName>
</protein>
<feature type="compositionally biased region" description="Basic and acidic residues" evidence="2">
    <location>
        <begin position="881"/>
        <end position="961"/>
    </location>
</feature>
<evidence type="ECO:0000256" key="2">
    <source>
        <dbReference type="SAM" id="MobiDB-lite"/>
    </source>
</evidence>
<dbReference type="SMART" id="SM00324">
    <property type="entry name" value="RhoGAP"/>
    <property type="match status" value="1"/>
</dbReference>
<evidence type="ECO:0000313" key="4">
    <source>
        <dbReference type="EMBL" id="KAL0473383.1"/>
    </source>
</evidence>
<dbReference type="Pfam" id="PF00620">
    <property type="entry name" value="RhoGAP"/>
    <property type="match status" value="1"/>
</dbReference>
<feature type="compositionally biased region" description="Polar residues" evidence="2">
    <location>
        <begin position="515"/>
        <end position="527"/>
    </location>
</feature>
<evidence type="ECO:0000256" key="1">
    <source>
        <dbReference type="ARBA" id="ARBA00022468"/>
    </source>
</evidence>
<dbReference type="PANTHER" id="PTHR15228">
    <property type="entry name" value="SPERMATHECAL PHYSIOLOGY VARIANT"/>
    <property type="match status" value="1"/>
</dbReference>
<feature type="compositionally biased region" description="Low complexity" evidence="2">
    <location>
        <begin position="23"/>
        <end position="71"/>
    </location>
</feature>
<feature type="compositionally biased region" description="Polar residues" evidence="2">
    <location>
        <begin position="693"/>
        <end position="708"/>
    </location>
</feature>
<name>A0ABR3DM40_NEUIN</name>
<feature type="region of interest" description="Disordered" evidence="2">
    <location>
        <begin position="1"/>
        <end position="71"/>
    </location>
</feature>
<feature type="compositionally biased region" description="Polar residues" evidence="2">
    <location>
        <begin position="843"/>
        <end position="856"/>
    </location>
</feature>
<feature type="compositionally biased region" description="Polar residues" evidence="2">
    <location>
        <begin position="534"/>
        <end position="551"/>
    </location>
</feature>
<feature type="region of interest" description="Disordered" evidence="2">
    <location>
        <begin position="669"/>
        <end position="1016"/>
    </location>
</feature>
<dbReference type="EMBL" id="JAVLET010000002">
    <property type="protein sequence ID" value="KAL0473383.1"/>
    <property type="molecule type" value="Genomic_DNA"/>
</dbReference>
<dbReference type="InterPro" id="IPR051025">
    <property type="entry name" value="RhoGAP"/>
</dbReference>
<proteinExistence type="predicted"/>
<feature type="compositionally biased region" description="Polar residues" evidence="2">
    <location>
        <begin position="773"/>
        <end position="782"/>
    </location>
</feature>
<sequence length="1093" mass="118864">MMSAAAAAPVAPAQAPPPPPPTSSQTQAQAQAQVHVQAQAQAQAQARTQAQAQAQAQAHSHSHTQSLSQPQHRAYNPYSAFAHQPQPPLPTKRDLKSWWKGFKLPSKHQEAHGIATPFTRSKPYRSTSLFAEDKEGCLSDQPEAVALLQEIVAQELLIAARANARSQQTSVSLNRMSTGALFYEKPLQLDTLARFLNWRLSRRCTGVNGPWPVQDSAKTKSVVAEPPKGIFGVPLRDSIKYANVAISLVDENGKSYIYGYVPIVVAKCGVFLKEKATDVEGIFRLSGSEKRIKELKHIFDSPDRYGKGLVWDGYTVHDAANVLRRYLNDLPEPVVPLELYEEFRKPLKGATRQAAGDTDGPQFVENFDMDAAILRYQQLITELPPLNRQLMLYILDLLAVFAAKSDVNRMNSQNLAAIFQPGMLSHPAHAMAPEEYRLNQCVIIFLIENQDHFLIGMQGTAADERTVQEVQKGTPTINVPEPPKTYQPGVNRTASNASAGAESVSKQGMIRRNKSTSSRRSLASNGAPSPGSPALTSTSTGGLGRSNTLPSKRSPRVPPGRFAHRYDASSSPVGPLTPVHPPSVPGVTPPTPTVLPPAPAVVHEVATPPEESSVPSITTSTAPSSLLPNHSVSATRSQEKLLDAEAEAATPSKERRIPNISNIFQRAPTGETELRQPNKLKKKMPGAGGHYSAHSSTMSLPRSATASPSVEAANPMDTVPSLPGILDAVVSGGQPAPSPSDSTPKASQVPSTPSTTVHPHNASEAQLKPRESPPTSVTSYNDMSDPDQVETQTSASLASPEVASPDRDKRRRWRLSRKKEDSISLNSPLNISQPLISPHMLGSNLQAEGSNSSVGSSGYFHHRPRASMSGDVSDAGMISSLDDRSMMSDATREGRDRDRDRDWDKSSEYRKSNIADWLKNKYREHRETAELRRTKSPPAHDGRSASIGERIRKSIDMKREMINGSENGYSDEHIPMPPPPMRESGPGHSQTSIQSAAQPVQPVQPQPLQAQQPPALYQTEVQSVEVQAVVQEFPAQVQPNVQPEQPSSQHPEPQQASAHQSQPQLQQEPLPQTPEQPTEASVLTPSRRMDLDE</sequence>
<feature type="compositionally biased region" description="Polar residues" evidence="2">
    <location>
        <begin position="739"/>
        <end position="758"/>
    </location>
</feature>
<feature type="domain" description="Rho-GAP" evidence="3">
    <location>
        <begin position="246"/>
        <end position="454"/>
    </location>
</feature>
<feature type="compositionally biased region" description="Pro residues" evidence="2">
    <location>
        <begin position="578"/>
        <end position="599"/>
    </location>
</feature>
<dbReference type="Proteomes" id="UP001451303">
    <property type="component" value="Unassembled WGS sequence"/>
</dbReference>
<feature type="compositionally biased region" description="Polar residues" evidence="2">
    <location>
        <begin position="488"/>
        <end position="498"/>
    </location>
</feature>
<dbReference type="Gene3D" id="1.10.555.10">
    <property type="entry name" value="Rho GTPase activation protein"/>
    <property type="match status" value="1"/>
</dbReference>
<evidence type="ECO:0000313" key="5">
    <source>
        <dbReference type="Proteomes" id="UP001451303"/>
    </source>
</evidence>
<dbReference type="InterPro" id="IPR008936">
    <property type="entry name" value="Rho_GTPase_activation_prot"/>
</dbReference>
<accession>A0ABR3DM40</accession>